<evidence type="ECO:0000313" key="2">
    <source>
        <dbReference type="Proteomes" id="UP000616114"/>
    </source>
</evidence>
<sequence>MKRAAVIKKLKQAAKKAGKDFEVTELTNHTGIRVGSKRSTLGRHNEIGVITR</sequence>
<proteinExistence type="predicted"/>
<gene>
    <name evidence="1" type="ORF">GCM10011333_33300</name>
</gene>
<reference evidence="1" key="1">
    <citation type="journal article" date="2014" name="Int. J. Syst. Evol. Microbiol.">
        <title>Complete genome sequence of Corynebacterium casei LMG S-19264T (=DSM 44701T), isolated from a smear-ripened cheese.</title>
        <authorList>
            <consortium name="US DOE Joint Genome Institute (JGI-PGF)"/>
            <person name="Walter F."/>
            <person name="Albersmeier A."/>
            <person name="Kalinowski J."/>
            <person name="Ruckert C."/>
        </authorList>
    </citation>
    <scope>NUCLEOTIDE SEQUENCE</scope>
    <source>
        <strain evidence="1">CGMCC 1.12785</strain>
    </source>
</reference>
<dbReference type="Proteomes" id="UP000616114">
    <property type="component" value="Unassembled WGS sequence"/>
</dbReference>
<protein>
    <submittedName>
        <fullName evidence="1">Uncharacterized protein</fullName>
    </submittedName>
</protein>
<dbReference type="RefSeq" id="WP_229745268.1">
    <property type="nucleotide sequence ID" value="NZ_BMFY01000021.1"/>
</dbReference>
<reference evidence="1" key="2">
    <citation type="submission" date="2020-09" db="EMBL/GenBank/DDBJ databases">
        <authorList>
            <person name="Sun Q."/>
            <person name="Zhou Y."/>
        </authorList>
    </citation>
    <scope>NUCLEOTIDE SEQUENCE</scope>
    <source>
        <strain evidence="1">CGMCC 1.12785</strain>
    </source>
</reference>
<comment type="caution">
    <text evidence="1">The sequence shown here is derived from an EMBL/GenBank/DDBJ whole genome shotgun (WGS) entry which is preliminary data.</text>
</comment>
<keyword evidence="2" id="KW-1185">Reference proteome</keyword>
<evidence type="ECO:0000313" key="1">
    <source>
        <dbReference type="EMBL" id="GGA27840.1"/>
    </source>
</evidence>
<accession>A0A8J2XMM0</accession>
<dbReference type="EMBL" id="BMFY01000021">
    <property type="protein sequence ID" value="GGA27840.1"/>
    <property type="molecule type" value="Genomic_DNA"/>
</dbReference>
<name>A0A8J2XMM0_9MICO</name>
<organism evidence="1 2">
    <name type="scientific">Sediminivirga luteola</name>
    <dbReference type="NCBI Taxonomy" id="1774748"/>
    <lineage>
        <taxon>Bacteria</taxon>
        <taxon>Bacillati</taxon>
        <taxon>Actinomycetota</taxon>
        <taxon>Actinomycetes</taxon>
        <taxon>Micrococcales</taxon>
        <taxon>Brevibacteriaceae</taxon>
        <taxon>Sediminivirga</taxon>
    </lineage>
</organism>
<dbReference type="AlphaFoldDB" id="A0A8J2XMM0"/>